<gene>
    <name evidence="1" type="ORF">GCM10023220_04000</name>
</gene>
<dbReference type="Proteomes" id="UP001501265">
    <property type="component" value="Unassembled WGS sequence"/>
</dbReference>
<protein>
    <submittedName>
        <fullName evidence="1">Uncharacterized protein</fullName>
    </submittedName>
</protein>
<evidence type="ECO:0000313" key="2">
    <source>
        <dbReference type="Proteomes" id="UP001501265"/>
    </source>
</evidence>
<dbReference type="EMBL" id="BAABIG010000004">
    <property type="protein sequence ID" value="GAA4783945.1"/>
    <property type="molecule type" value="Genomic_DNA"/>
</dbReference>
<name>A0ABP9AP40_9ACTN</name>
<comment type="caution">
    <text evidence="1">The sequence shown here is derived from an EMBL/GenBank/DDBJ whole genome shotgun (WGS) entry which is preliminary data.</text>
</comment>
<reference evidence="2" key="1">
    <citation type="journal article" date="2019" name="Int. J. Syst. Evol. Microbiol.">
        <title>The Global Catalogue of Microorganisms (GCM) 10K type strain sequencing project: providing services to taxonomists for standard genome sequencing and annotation.</title>
        <authorList>
            <consortium name="The Broad Institute Genomics Platform"/>
            <consortium name="The Broad Institute Genome Sequencing Center for Infectious Disease"/>
            <person name="Wu L."/>
            <person name="Ma J."/>
        </authorList>
    </citation>
    <scope>NUCLEOTIDE SEQUENCE [LARGE SCALE GENOMIC DNA]</scope>
    <source>
        <strain evidence="2">JCM 18081</strain>
    </source>
</reference>
<sequence>MGSVPGVIGVPGSTDHNELLVMNIPYANEIFRTTNYQVVSCLFPAWYKTDRDRLCSQRDRRDNGW</sequence>
<organism evidence="1 2">
    <name type="scientific">Streptomyces ziwulingensis</name>
    <dbReference type="NCBI Taxonomy" id="1045501"/>
    <lineage>
        <taxon>Bacteria</taxon>
        <taxon>Bacillati</taxon>
        <taxon>Actinomycetota</taxon>
        <taxon>Actinomycetes</taxon>
        <taxon>Kitasatosporales</taxon>
        <taxon>Streptomycetaceae</taxon>
        <taxon>Streptomyces</taxon>
    </lineage>
</organism>
<proteinExistence type="predicted"/>
<evidence type="ECO:0000313" key="1">
    <source>
        <dbReference type="EMBL" id="GAA4783945.1"/>
    </source>
</evidence>
<keyword evidence="2" id="KW-1185">Reference proteome</keyword>
<accession>A0ABP9AP40</accession>